<proteinExistence type="predicted"/>
<sequence>MKWIPRDSNRQADSLIIPMWKSSYFWILLCDDGKHWNAFVHYWVILPKFGHLFIRARAPATTNMYHRAFRKRMDFALSKLDIFFLPAKPVHVAIYLQRVLEFTNSSSSVDTSEHTLCYAAFYAIKWAHESAGMASPTDSLVVSRVREVAKRILGAGRPNRKEPLSVEVLKEIGKGADLSNVLQLRNVCLYVLSYAGLFQI</sequence>
<gene>
    <name evidence="2" type="ORF">PEVE_00043360</name>
</gene>
<dbReference type="EMBL" id="CALNXI010000882">
    <property type="protein sequence ID" value="CAH3144933.1"/>
    <property type="molecule type" value="Genomic_DNA"/>
</dbReference>
<evidence type="ECO:0000256" key="1">
    <source>
        <dbReference type="ARBA" id="ARBA00023125"/>
    </source>
</evidence>
<dbReference type="Gene3D" id="1.10.150.130">
    <property type="match status" value="1"/>
</dbReference>
<dbReference type="SUPFAM" id="SSF47823">
    <property type="entry name" value="lambda integrase-like, N-terminal domain"/>
    <property type="match status" value="1"/>
</dbReference>
<name>A0ABN8PMH2_9CNID</name>
<keyword evidence="1" id="KW-0238">DNA-binding</keyword>
<organism evidence="2 3">
    <name type="scientific">Porites evermanni</name>
    <dbReference type="NCBI Taxonomy" id="104178"/>
    <lineage>
        <taxon>Eukaryota</taxon>
        <taxon>Metazoa</taxon>
        <taxon>Cnidaria</taxon>
        <taxon>Anthozoa</taxon>
        <taxon>Hexacorallia</taxon>
        <taxon>Scleractinia</taxon>
        <taxon>Fungiina</taxon>
        <taxon>Poritidae</taxon>
        <taxon>Porites</taxon>
    </lineage>
</organism>
<comment type="caution">
    <text evidence="2">The sequence shown here is derived from an EMBL/GenBank/DDBJ whole genome shotgun (WGS) entry which is preliminary data.</text>
</comment>
<reference evidence="2 3" key="1">
    <citation type="submission" date="2022-05" db="EMBL/GenBank/DDBJ databases">
        <authorList>
            <consortium name="Genoscope - CEA"/>
            <person name="William W."/>
        </authorList>
    </citation>
    <scope>NUCLEOTIDE SEQUENCE [LARGE SCALE GENOMIC DNA]</scope>
</reference>
<evidence type="ECO:0000313" key="2">
    <source>
        <dbReference type="EMBL" id="CAH3144933.1"/>
    </source>
</evidence>
<dbReference type="Proteomes" id="UP001159427">
    <property type="component" value="Unassembled WGS sequence"/>
</dbReference>
<evidence type="ECO:0000313" key="3">
    <source>
        <dbReference type="Proteomes" id="UP001159427"/>
    </source>
</evidence>
<keyword evidence="3" id="KW-1185">Reference proteome</keyword>
<dbReference type="InterPro" id="IPR010998">
    <property type="entry name" value="Integrase_recombinase_N"/>
</dbReference>
<protein>
    <submittedName>
        <fullName evidence="2">Uncharacterized protein</fullName>
    </submittedName>
</protein>
<accession>A0ABN8PMH2</accession>